<feature type="transmembrane region" description="Helical" evidence="1">
    <location>
        <begin position="178"/>
        <end position="198"/>
    </location>
</feature>
<evidence type="ECO:0000313" key="4">
    <source>
        <dbReference type="Proteomes" id="UP001469365"/>
    </source>
</evidence>
<dbReference type="SUPFAM" id="SSF48317">
    <property type="entry name" value="Acid phosphatase/Vanadium-dependent haloperoxidase"/>
    <property type="match status" value="1"/>
</dbReference>
<dbReference type="CDD" id="cd03392">
    <property type="entry name" value="PAP2_like_2"/>
    <property type="match status" value="1"/>
</dbReference>
<keyword evidence="1" id="KW-1133">Transmembrane helix</keyword>
<sequence length="214" mass="22743">MKAWGIALICALGFAGLVWWLPMDGTSALDRSFQTALGGRAGTEPVAALLALNGLGSTFAFGGVTLVAALLAWVMRFRKEAAALVLTVLVAQLLNTGLKVLFERDRPVHNGWISVDGYSFPSGNAMVGMALYGMLIVIVWSCARSGLARWGMAVIGMLLILLIGFSRLYVGVHYATDIIAGYVAGLFCVAAVAGLLRLDGGVSSRRRRSYLSFP</sequence>
<dbReference type="InterPro" id="IPR000326">
    <property type="entry name" value="PAP2/HPO"/>
</dbReference>
<evidence type="ECO:0000256" key="1">
    <source>
        <dbReference type="SAM" id="Phobius"/>
    </source>
</evidence>
<keyword evidence="1" id="KW-0472">Membrane</keyword>
<keyword evidence="1" id="KW-0812">Transmembrane</keyword>
<dbReference type="SMART" id="SM00014">
    <property type="entry name" value="acidPPc"/>
    <property type="match status" value="1"/>
</dbReference>
<feature type="transmembrane region" description="Helical" evidence="1">
    <location>
        <begin position="81"/>
        <end position="102"/>
    </location>
</feature>
<evidence type="ECO:0000313" key="3">
    <source>
        <dbReference type="EMBL" id="MEK8132492.1"/>
    </source>
</evidence>
<feature type="transmembrane region" description="Helical" evidence="1">
    <location>
        <begin position="52"/>
        <end position="74"/>
    </location>
</feature>
<reference evidence="3 4" key="1">
    <citation type="submission" date="2024-04" db="EMBL/GenBank/DDBJ databases">
        <title>draft genome sequnece of Paenibacillus filicis.</title>
        <authorList>
            <person name="Kim D.-U."/>
        </authorList>
    </citation>
    <scope>NUCLEOTIDE SEQUENCE [LARGE SCALE GENOMIC DNA]</scope>
    <source>
        <strain evidence="3 4">KACC14197</strain>
    </source>
</reference>
<dbReference type="RefSeq" id="WP_341419626.1">
    <property type="nucleotide sequence ID" value="NZ_JBBPCC010000031.1"/>
</dbReference>
<feature type="domain" description="Phosphatidic acid phosphatase type 2/haloperoxidase" evidence="2">
    <location>
        <begin position="81"/>
        <end position="193"/>
    </location>
</feature>
<dbReference type="Proteomes" id="UP001469365">
    <property type="component" value="Unassembled WGS sequence"/>
</dbReference>
<gene>
    <name evidence="3" type="ORF">WMW72_31810</name>
</gene>
<dbReference type="PANTHER" id="PTHR14969">
    <property type="entry name" value="SPHINGOSINE-1-PHOSPHATE PHOSPHOHYDROLASE"/>
    <property type="match status" value="1"/>
</dbReference>
<protein>
    <submittedName>
        <fullName evidence="3">Phosphatase PAP2 family protein</fullName>
    </submittedName>
</protein>
<organism evidence="3 4">
    <name type="scientific">Paenibacillus filicis</name>
    <dbReference type="NCBI Taxonomy" id="669464"/>
    <lineage>
        <taxon>Bacteria</taxon>
        <taxon>Bacillati</taxon>
        <taxon>Bacillota</taxon>
        <taxon>Bacilli</taxon>
        <taxon>Bacillales</taxon>
        <taxon>Paenibacillaceae</taxon>
        <taxon>Paenibacillus</taxon>
    </lineage>
</organism>
<comment type="caution">
    <text evidence="3">The sequence shown here is derived from an EMBL/GenBank/DDBJ whole genome shotgun (WGS) entry which is preliminary data.</text>
</comment>
<evidence type="ECO:0000259" key="2">
    <source>
        <dbReference type="SMART" id="SM00014"/>
    </source>
</evidence>
<dbReference type="InterPro" id="IPR036938">
    <property type="entry name" value="PAP2/HPO_sf"/>
</dbReference>
<proteinExistence type="predicted"/>
<dbReference type="PANTHER" id="PTHR14969:SF13">
    <property type="entry name" value="AT30094P"/>
    <property type="match status" value="1"/>
</dbReference>
<keyword evidence="4" id="KW-1185">Reference proteome</keyword>
<dbReference type="Gene3D" id="1.20.144.10">
    <property type="entry name" value="Phosphatidic acid phosphatase type 2/haloperoxidase"/>
    <property type="match status" value="2"/>
</dbReference>
<dbReference type="Pfam" id="PF01569">
    <property type="entry name" value="PAP2"/>
    <property type="match status" value="1"/>
</dbReference>
<feature type="transmembrane region" description="Helical" evidence="1">
    <location>
        <begin position="122"/>
        <end position="143"/>
    </location>
</feature>
<dbReference type="EMBL" id="JBBPCC010000031">
    <property type="protein sequence ID" value="MEK8132492.1"/>
    <property type="molecule type" value="Genomic_DNA"/>
</dbReference>
<feature type="transmembrane region" description="Helical" evidence="1">
    <location>
        <begin position="150"/>
        <end position="172"/>
    </location>
</feature>
<name>A0ABU9DWK4_9BACL</name>
<accession>A0ABU9DWK4</accession>